<dbReference type="EMBL" id="GBRH01174652">
    <property type="protein sequence ID" value="JAE23244.1"/>
    <property type="molecule type" value="Transcribed_RNA"/>
</dbReference>
<name>A0A0A9GIK4_ARUDO</name>
<evidence type="ECO:0000313" key="1">
    <source>
        <dbReference type="EMBL" id="JAE23244.1"/>
    </source>
</evidence>
<proteinExistence type="predicted"/>
<accession>A0A0A9GIK4</accession>
<reference evidence="1" key="1">
    <citation type="submission" date="2014-09" db="EMBL/GenBank/DDBJ databases">
        <authorList>
            <person name="Magalhaes I.L.F."/>
            <person name="Oliveira U."/>
            <person name="Santos F.R."/>
            <person name="Vidigal T.H.D.A."/>
            <person name="Brescovit A.D."/>
            <person name="Santos A.J."/>
        </authorList>
    </citation>
    <scope>NUCLEOTIDE SEQUENCE</scope>
    <source>
        <tissue evidence="1">Shoot tissue taken approximately 20 cm above the soil surface</tissue>
    </source>
</reference>
<sequence>MFDNHVLSVITTEIGLYIFVSLQTIAFPPYELSVLLVSISNIPLLRFKSIAGSRSPVHLMLCMLATGGQNLWNDENL</sequence>
<reference evidence="1" key="2">
    <citation type="journal article" date="2015" name="Data Brief">
        <title>Shoot transcriptome of the giant reed, Arundo donax.</title>
        <authorList>
            <person name="Barrero R.A."/>
            <person name="Guerrero F.D."/>
            <person name="Moolhuijzen P."/>
            <person name="Goolsby J.A."/>
            <person name="Tidwell J."/>
            <person name="Bellgard S.E."/>
            <person name="Bellgard M.I."/>
        </authorList>
    </citation>
    <scope>NUCLEOTIDE SEQUENCE</scope>
    <source>
        <tissue evidence="1">Shoot tissue taken approximately 20 cm above the soil surface</tissue>
    </source>
</reference>
<protein>
    <submittedName>
        <fullName evidence="1">Uncharacterized protein</fullName>
    </submittedName>
</protein>
<organism evidence="1">
    <name type="scientific">Arundo donax</name>
    <name type="common">Giant reed</name>
    <name type="synonym">Donax arundinaceus</name>
    <dbReference type="NCBI Taxonomy" id="35708"/>
    <lineage>
        <taxon>Eukaryota</taxon>
        <taxon>Viridiplantae</taxon>
        <taxon>Streptophyta</taxon>
        <taxon>Embryophyta</taxon>
        <taxon>Tracheophyta</taxon>
        <taxon>Spermatophyta</taxon>
        <taxon>Magnoliopsida</taxon>
        <taxon>Liliopsida</taxon>
        <taxon>Poales</taxon>
        <taxon>Poaceae</taxon>
        <taxon>PACMAD clade</taxon>
        <taxon>Arundinoideae</taxon>
        <taxon>Arundineae</taxon>
        <taxon>Arundo</taxon>
    </lineage>
</organism>
<dbReference type="AlphaFoldDB" id="A0A0A9GIK4"/>